<evidence type="ECO:0000256" key="10">
    <source>
        <dbReference type="ARBA" id="ARBA00032441"/>
    </source>
</evidence>
<evidence type="ECO:0000256" key="2">
    <source>
        <dbReference type="ARBA" id="ARBA00007599"/>
    </source>
</evidence>
<organism evidence="11 13">
    <name type="scientific">Mangrovimonas cancribranchiae</name>
    <dbReference type="NCBI Taxonomy" id="3080055"/>
    <lineage>
        <taxon>Bacteria</taxon>
        <taxon>Pseudomonadati</taxon>
        <taxon>Bacteroidota</taxon>
        <taxon>Flavobacteriia</taxon>
        <taxon>Flavobacteriales</taxon>
        <taxon>Flavobacteriaceae</taxon>
        <taxon>Mangrovimonas</taxon>
    </lineage>
</organism>
<evidence type="ECO:0000256" key="3">
    <source>
        <dbReference type="ARBA" id="ARBA00019010"/>
    </source>
</evidence>
<evidence type="ECO:0000256" key="1">
    <source>
        <dbReference type="ARBA" id="ARBA00004496"/>
    </source>
</evidence>
<dbReference type="GO" id="GO:0005524">
    <property type="term" value="F:ATP binding"/>
    <property type="evidence" value="ECO:0007669"/>
    <property type="project" value="UniProtKB-KW"/>
</dbReference>
<dbReference type="EMBL" id="CP136925">
    <property type="protein sequence ID" value="WXA14412.1"/>
    <property type="molecule type" value="Genomic_DNA"/>
</dbReference>
<comment type="subcellular location">
    <subcellularLocation>
        <location evidence="1">Cytoplasm</location>
    </subcellularLocation>
</comment>
<evidence type="ECO:0000256" key="8">
    <source>
        <dbReference type="ARBA" id="ARBA00022840"/>
    </source>
</evidence>
<dbReference type="Pfam" id="PF02367">
    <property type="entry name" value="TsaE"/>
    <property type="match status" value="1"/>
</dbReference>
<evidence type="ECO:0000313" key="12">
    <source>
        <dbReference type="EMBL" id="WXA14412.1"/>
    </source>
</evidence>
<evidence type="ECO:0000256" key="7">
    <source>
        <dbReference type="ARBA" id="ARBA00022741"/>
    </source>
</evidence>
<dbReference type="PANTHER" id="PTHR33540">
    <property type="entry name" value="TRNA THREONYLCARBAMOYLADENOSINE BIOSYNTHESIS PROTEIN TSAE"/>
    <property type="match status" value="1"/>
</dbReference>
<comment type="similarity">
    <text evidence="2">Belongs to the TsaE family.</text>
</comment>
<dbReference type="InterPro" id="IPR027417">
    <property type="entry name" value="P-loop_NTPase"/>
</dbReference>
<evidence type="ECO:0000256" key="6">
    <source>
        <dbReference type="ARBA" id="ARBA00022723"/>
    </source>
</evidence>
<evidence type="ECO:0000313" key="13">
    <source>
        <dbReference type="Proteomes" id="UP001368318"/>
    </source>
</evidence>
<keyword evidence="7" id="KW-0547">Nucleotide-binding</keyword>
<dbReference type="PANTHER" id="PTHR33540:SF2">
    <property type="entry name" value="TRNA THREONYLCARBAMOYLADENOSINE BIOSYNTHESIS PROTEIN TSAE"/>
    <property type="match status" value="1"/>
</dbReference>
<evidence type="ECO:0000256" key="9">
    <source>
        <dbReference type="ARBA" id="ARBA00022842"/>
    </source>
</evidence>
<evidence type="ECO:0000256" key="5">
    <source>
        <dbReference type="ARBA" id="ARBA00022694"/>
    </source>
</evidence>
<protein>
    <recommendedName>
        <fullName evidence="3">tRNA threonylcarbamoyladenosine biosynthesis protein TsaE</fullName>
    </recommendedName>
    <alternativeName>
        <fullName evidence="10">t(6)A37 threonylcarbamoyladenosine biosynthesis protein TsaE</fullName>
    </alternativeName>
</protein>
<keyword evidence="13" id="KW-1185">Reference proteome</keyword>
<dbReference type="SUPFAM" id="SSF52540">
    <property type="entry name" value="P-loop containing nucleoside triphosphate hydrolases"/>
    <property type="match status" value="1"/>
</dbReference>
<keyword evidence="6" id="KW-0479">Metal-binding</keyword>
<name>A0AAU6P053_9FLAO</name>
<dbReference type="RefSeq" id="WP_338733832.1">
    <property type="nucleotide sequence ID" value="NZ_CP136924.1"/>
</dbReference>
<dbReference type="Proteomes" id="UP001368318">
    <property type="component" value="Chromosome"/>
</dbReference>
<dbReference type="GO" id="GO:0046872">
    <property type="term" value="F:metal ion binding"/>
    <property type="evidence" value="ECO:0007669"/>
    <property type="project" value="UniProtKB-KW"/>
</dbReference>
<proteinExistence type="inferred from homology"/>
<gene>
    <name evidence="11" type="primary">tsaE</name>
    <name evidence="12" type="ORF">R3L15_05900</name>
    <name evidence="11" type="ORF">R3L16_01500</name>
</gene>
<keyword evidence="8" id="KW-0067">ATP-binding</keyword>
<evidence type="ECO:0000256" key="4">
    <source>
        <dbReference type="ARBA" id="ARBA00022490"/>
    </source>
</evidence>
<dbReference type="KEGG" id="mcaa:R3L15_05900"/>
<keyword evidence="4" id="KW-0963">Cytoplasm</keyword>
<dbReference type="GO" id="GO:0005737">
    <property type="term" value="C:cytoplasm"/>
    <property type="evidence" value="ECO:0007669"/>
    <property type="project" value="UniProtKB-SubCell"/>
</dbReference>
<keyword evidence="5" id="KW-0819">tRNA processing</keyword>
<dbReference type="GO" id="GO:0002949">
    <property type="term" value="P:tRNA threonylcarbamoyladenosine modification"/>
    <property type="evidence" value="ECO:0007669"/>
    <property type="project" value="InterPro"/>
</dbReference>
<accession>A0AAU6P053</accession>
<keyword evidence="9" id="KW-0460">Magnesium</keyword>
<dbReference type="Gene3D" id="3.40.50.300">
    <property type="entry name" value="P-loop containing nucleotide triphosphate hydrolases"/>
    <property type="match status" value="1"/>
</dbReference>
<dbReference type="NCBIfam" id="TIGR00150">
    <property type="entry name" value="T6A_YjeE"/>
    <property type="match status" value="1"/>
</dbReference>
<reference evidence="11 13" key="1">
    <citation type="submission" date="2023-10" db="EMBL/GenBank/DDBJ databases">
        <title>Culture-based analysis of two novel bacteria associated with mangrove crab gills.</title>
        <authorList>
            <person name="Yang X."/>
            <person name="Garuglieri E."/>
            <person name="Van Goethem M.W."/>
            <person name="Fusi M."/>
            <person name="Marasco R."/>
            <person name="Daffonchio D.G."/>
        </authorList>
    </citation>
    <scope>NUCLEOTIDE SEQUENCE [LARGE SCALE GENOMIC DNA]</scope>
    <source>
        <strain evidence="12">UG2-1</strain>
        <strain evidence="11">UG2-2</strain>
        <strain evidence="13">UG2_2</strain>
    </source>
</reference>
<dbReference type="EMBL" id="CP136924">
    <property type="protein sequence ID" value="WXA03165.1"/>
    <property type="molecule type" value="Genomic_DNA"/>
</dbReference>
<evidence type="ECO:0000313" key="11">
    <source>
        <dbReference type="EMBL" id="WXA03165.1"/>
    </source>
</evidence>
<dbReference type="InterPro" id="IPR003442">
    <property type="entry name" value="T6A_TsaE"/>
</dbReference>
<dbReference type="AlphaFoldDB" id="A0AAU6P053"/>
<sequence>MDIVYTISDVEDIASQVLTHLKTKTILIYGEMGAGKTTFIKALVKRIGCQDEVSSPTYSIVNEYKCNGEKIFHFDLYRINNIDEAYDFGIEDYIYSDHWKIIEWPELIEELVSDYDTVAIKFNNKKSRILSVNSM</sequence>